<dbReference type="GO" id="GO:0005524">
    <property type="term" value="F:ATP binding"/>
    <property type="evidence" value="ECO:0007669"/>
    <property type="project" value="UniProtKB-KW"/>
</dbReference>
<dbReference type="AlphaFoldDB" id="A0A0R2B474"/>
<dbReference type="Pfam" id="PF17755">
    <property type="entry name" value="UvrA_DNA-bind"/>
    <property type="match status" value="1"/>
</dbReference>
<accession>A0A0R2B474</accession>
<dbReference type="SUPFAM" id="SSF52540">
    <property type="entry name" value="P-loop containing nucleoside triphosphate hydrolases"/>
    <property type="match status" value="2"/>
</dbReference>
<evidence type="ECO:0000256" key="6">
    <source>
        <dbReference type="ARBA" id="ARBA00022763"/>
    </source>
</evidence>
<dbReference type="OrthoDB" id="9809851at2"/>
<keyword evidence="5" id="KW-0547">Nucleotide-binding</keyword>
<dbReference type="EMBL" id="AYZQ01000005">
    <property type="protein sequence ID" value="KRM71323.1"/>
    <property type="molecule type" value="Genomic_DNA"/>
</dbReference>
<protein>
    <recommendedName>
        <fullName evidence="15">UvrABC system protein A</fullName>
    </recommendedName>
    <alternativeName>
        <fullName evidence="16">Excinuclease ABC subunit A</fullName>
    </alternativeName>
</protein>
<comment type="subcellular location">
    <subcellularLocation>
        <location evidence="1">Cytoplasm</location>
    </subcellularLocation>
</comment>
<evidence type="ECO:0000256" key="14">
    <source>
        <dbReference type="ARBA" id="ARBA00038000"/>
    </source>
</evidence>
<evidence type="ECO:0000256" key="1">
    <source>
        <dbReference type="ARBA" id="ARBA00004496"/>
    </source>
</evidence>
<comment type="similarity">
    <text evidence="14">Belongs to the ABC transporter superfamily. UvrA family.</text>
</comment>
<dbReference type="PATRIC" id="fig|1423727.3.peg.1828"/>
<comment type="caution">
    <text evidence="18">The sequence shown here is derived from an EMBL/GenBank/DDBJ whole genome shotgun (WGS) entry which is preliminary data.</text>
</comment>
<keyword evidence="7" id="KW-0228">DNA excision</keyword>
<evidence type="ECO:0000313" key="19">
    <source>
        <dbReference type="Proteomes" id="UP000051672"/>
    </source>
</evidence>
<dbReference type="PANTHER" id="PTHR43152:SF1">
    <property type="entry name" value="UVRA PROTEIN"/>
    <property type="match status" value="1"/>
</dbReference>
<keyword evidence="12" id="KW-0238">DNA-binding</keyword>
<evidence type="ECO:0000256" key="7">
    <source>
        <dbReference type="ARBA" id="ARBA00022769"/>
    </source>
</evidence>
<evidence type="ECO:0000256" key="5">
    <source>
        <dbReference type="ARBA" id="ARBA00022741"/>
    </source>
</evidence>
<gene>
    <name evidence="18" type="ORF">FC34_GL001803</name>
</gene>
<dbReference type="Gene3D" id="1.20.1580.10">
    <property type="entry name" value="ABC transporter ATPase like domain"/>
    <property type="match status" value="2"/>
</dbReference>
<evidence type="ECO:0000256" key="4">
    <source>
        <dbReference type="ARBA" id="ARBA00022737"/>
    </source>
</evidence>
<keyword evidence="3" id="KW-0479">Metal-binding</keyword>
<keyword evidence="10" id="KW-0067">ATP-binding</keyword>
<evidence type="ECO:0000256" key="11">
    <source>
        <dbReference type="ARBA" id="ARBA00022881"/>
    </source>
</evidence>
<dbReference type="Proteomes" id="UP000051672">
    <property type="component" value="Unassembled WGS sequence"/>
</dbReference>
<reference evidence="18 19" key="1">
    <citation type="journal article" date="2015" name="Genome Announc.">
        <title>Expanding the biotechnology potential of lactobacilli through comparative genomics of 213 strains and associated genera.</title>
        <authorList>
            <person name="Sun Z."/>
            <person name="Harris H.M."/>
            <person name="McCann A."/>
            <person name="Guo C."/>
            <person name="Argimon S."/>
            <person name="Zhang W."/>
            <person name="Yang X."/>
            <person name="Jeffery I.B."/>
            <person name="Cooney J.C."/>
            <person name="Kagawa T.F."/>
            <person name="Liu W."/>
            <person name="Song Y."/>
            <person name="Salvetti E."/>
            <person name="Wrobel A."/>
            <person name="Rasinkangas P."/>
            <person name="Parkhill J."/>
            <person name="Rea M.C."/>
            <person name="O'Sullivan O."/>
            <person name="Ritari J."/>
            <person name="Douillard F.P."/>
            <person name="Paul Ross R."/>
            <person name="Yang R."/>
            <person name="Briner A.E."/>
            <person name="Felis G.E."/>
            <person name="de Vos W.M."/>
            <person name="Barrangou R."/>
            <person name="Klaenhammer T.R."/>
            <person name="Caufield P.W."/>
            <person name="Cui Y."/>
            <person name="Zhang H."/>
            <person name="O'Toole P.W."/>
        </authorList>
    </citation>
    <scope>NUCLEOTIDE SEQUENCE [LARGE SCALE GENOMIC DNA]</scope>
    <source>
        <strain evidence="18 19">DSM 23927</strain>
    </source>
</reference>
<evidence type="ECO:0000256" key="15">
    <source>
        <dbReference type="ARBA" id="ARBA00039316"/>
    </source>
</evidence>
<dbReference type="GO" id="GO:0008270">
    <property type="term" value="F:zinc ion binding"/>
    <property type="evidence" value="ECO:0007669"/>
    <property type="project" value="UniProtKB-KW"/>
</dbReference>
<evidence type="ECO:0000256" key="12">
    <source>
        <dbReference type="ARBA" id="ARBA00023125"/>
    </source>
</evidence>
<dbReference type="STRING" id="1423727.FC34_GL001803"/>
<keyword evidence="6" id="KW-0227">DNA damage</keyword>
<keyword evidence="2" id="KW-0963">Cytoplasm</keyword>
<evidence type="ECO:0000259" key="17">
    <source>
        <dbReference type="Pfam" id="PF17755"/>
    </source>
</evidence>
<evidence type="ECO:0000313" key="18">
    <source>
        <dbReference type="EMBL" id="KRM71323.1"/>
    </source>
</evidence>
<evidence type="ECO:0000256" key="2">
    <source>
        <dbReference type="ARBA" id="ARBA00022490"/>
    </source>
</evidence>
<dbReference type="GO" id="GO:0005737">
    <property type="term" value="C:cytoplasm"/>
    <property type="evidence" value="ECO:0007669"/>
    <property type="project" value="UniProtKB-SubCell"/>
</dbReference>
<evidence type="ECO:0000256" key="16">
    <source>
        <dbReference type="ARBA" id="ARBA00042156"/>
    </source>
</evidence>
<keyword evidence="4" id="KW-0677">Repeat</keyword>
<keyword evidence="9" id="KW-0862">Zinc</keyword>
<evidence type="ECO:0000256" key="8">
    <source>
        <dbReference type="ARBA" id="ARBA00022771"/>
    </source>
</evidence>
<dbReference type="GO" id="GO:0006281">
    <property type="term" value="P:DNA repair"/>
    <property type="evidence" value="ECO:0007669"/>
    <property type="project" value="UniProtKB-KW"/>
</dbReference>
<keyword evidence="13" id="KW-0234">DNA repair</keyword>
<dbReference type="RefSeq" id="WP_057895079.1">
    <property type="nucleotide sequence ID" value="NZ_AYZQ01000005.1"/>
</dbReference>
<dbReference type="Gene3D" id="3.40.50.300">
    <property type="entry name" value="P-loop containing nucleotide triphosphate hydrolases"/>
    <property type="match status" value="2"/>
</dbReference>
<keyword evidence="11" id="KW-0267">Excision nuclease</keyword>
<keyword evidence="8" id="KW-0863">Zinc-finger</keyword>
<dbReference type="InterPro" id="IPR027417">
    <property type="entry name" value="P-loop_NTPase"/>
</dbReference>
<proteinExistence type="inferred from homology"/>
<evidence type="ECO:0000256" key="10">
    <source>
        <dbReference type="ARBA" id="ARBA00022840"/>
    </source>
</evidence>
<feature type="domain" description="UvrA DNA-binding" evidence="17">
    <location>
        <begin position="191"/>
        <end position="295"/>
    </location>
</feature>
<dbReference type="GO" id="GO:0003677">
    <property type="term" value="F:DNA binding"/>
    <property type="evidence" value="ECO:0007669"/>
    <property type="project" value="UniProtKB-KW"/>
</dbReference>
<sequence>MSDYAHQPTQIEVRGAHVNNLKNLNVDIPLNRLVAVTGRSGSGKSSLAMGVLYAEGMRRYVSALSTYTRRRLTQAGHAAVDSVNHVPSAIALRQRPSVPGVRSTVGTTTEALNVLRLAFSRLGSPRCPNGHQIPPTLAIAQAMDRVDDAMGELICPVCGVHFQAFSAEDFAFNSAGACPTCGGTGEARQLDASRLIPDKSLTIRDGAVASWRLPGRNFMQFVAQQIGIDIDTPFEDLPADQQEMVLHGPRKKYAINIPSKTGKIFHMDNAQFENAYAAVEDSLATTTNERAIKRLNRFYIFGTCPTCHGSRFNPKLFTQLVVDKDIAQVSALTLEELNAFIPTIEAWLPENMQSLAHDILRELRELLRPLLELGLGYLTLDRAGGTLSTGELQRIQLSKTLRTQTTGVLYVLDEPSIGLHAANVDGLIHVMQALVSQGNSVVVVDHDPTIIAAADDVIEIGPEAGNGGGHLLDEGTPEFISHQPQSLIAPYLTGQADLIVRPQTPAASMFAEGHFGVTITNRYNLHDFVLDLPRKRFSVISGFSGAGKSTAIFDALIPAMTATKANPAPDFVTDIHRSHIRHVVAIDATPIGKNIRSTIATYTPVLDQLRKFYAALPAAKAAGFTASNFSYNVAAGACPTCGGTGEISLDIQYLPDMQQLCPTCHGRRYNPETLAIKWHDYSIADILDMDITTAQTALAEIPGIATTLNTLSDMGLEYLHLGESTLSLSGGEAQRLRLVAHMGKPQANTLFVFDEPSVGLHPLDINVLLHVFQQLIDQGGTVIAIEHDLAMIANADYIVDLGPGGGRDGGHLVASGTPTEVAAASGPTAQFLAAEFKHYRH</sequence>
<evidence type="ECO:0000256" key="13">
    <source>
        <dbReference type="ARBA" id="ARBA00023204"/>
    </source>
</evidence>
<dbReference type="InterPro" id="IPR041552">
    <property type="entry name" value="UvrA_DNA-bd"/>
</dbReference>
<dbReference type="GO" id="GO:0004518">
    <property type="term" value="F:nuclease activity"/>
    <property type="evidence" value="ECO:0007669"/>
    <property type="project" value="UniProtKB-KW"/>
</dbReference>
<organism evidence="18 19">
    <name type="scientific">Lacticaseibacillus brantae DSM 23927</name>
    <dbReference type="NCBI Taxonomy" id="1423727"/>
    <lineage>
        <taxon>Bacteria</taxon>
        <taxon>Bacillati</taxon>
        <taxon>Bacillota</taxon>
        <taxon>Bacilli</taxon>
        <taxon>Lactobacillales</taxon>
        <taxon>Lactobacillaceae</taxon>
        <taxon>Lacticaseibacillus</taxon>
    </lineage>
</organism>
<evidence type="ECO:0000256" key="9">
    <source>
        <dbReference type="ARBA" id="ARBA00022833"/>
    </source>
</evidence>
<dbReference type="PANTHER" id="PTHR43152">
    <property type="entry name" value="UVRABC SYSTEM PROTEIN A"/>
    <property type="match status" value="1"/>
</dbReference>
<keyword evidence="19" id="KW-1185">Reference proteome</keyword>
<dbReference type="Gene3D" id="1.10.8.280">
    <property type="entry name" value="ABC transporter ATPase domain-like"/>
    <property type="match status" value="1"/>
</dbReference>
<name>A0A0R2B474_9LACO</name>
<evidence type="ECO:0000256" key="3">
    <source>
        <dbReference type="ARBA" id="ARBA00022723"/>
    </source>
</evidence>